<gene>
    <name evidence="1" type="ORF">KIN20_010913</name>
</gene>
<sequence>MKTSSTDEKMMTVIESYQATKSKTVLEQSLGVRKRPFSAHQEIDYRRSQVIGIFRKLEDGEKVKNVVRNGSVLTGVQCRLALLGSVTFPCD</sequence>
<organism evidence="1 2">
    <name type="scientific">Parelaphostrongylus tenuis</name>
    <name type="common">Meningeal worm</name>
    <dbReference type="NCBI Taxonomy" id="148309"/>
    <lineage>
        <taxon>Eukaryota</taxon>
        <taxon>Metazoa</taxon>
        <taxon>Ecdysozoa</taxon>
        <taxon>Nematoda</taxon>
        <taxon>Chromadorea</taxon>
        <taxon>Rhabditida</taxon>
        <taxon>Rhabditina</taxon>
        <taxon>Rhabditomorpha</taxon>
        <taxon>Strongyloidea</taxon>
        <taxon>Metastrongylidae</taxon>
        <taxon>Parelaphostrongylus</taxon>
    </lineage>
</organism>
<name>A0AAD5MAB1_PARTN</name>
<dbReference type="EMBL" id="JAHQIW010001965">
    <property type="protein sequence ID" value="KAJ1354095.1"/>
    <property type="molecule type" value="Genomic_DNA"/>
</dbReference>
<comment type="caution">
    <text evidence="1">The sequence shown here is derived from an EMBL/GenBank/DDBJ whole genome shotgun (WGS) entry which is preliminary data.</text>
</comment>
<reference evidence="1" key="1">
    <citation type="submission" date="2021-06" db="EMBL/GenBank/DDBJ databases">
        <title>Parelaphostrongylus tenuis whole genome reference sequence.</title>
        <authorList>
            <person name="Garwood T.J."/>
            <person name="Larsen P.A."/>
            <person name="Fountain-Jones N.M."/>
            <person name="Garbe J.R."/>
            <person name="Macchietto M.G."/>
            <person name="Kania S.A."/>
            <person name="Gerhold R.W."/>
            <person name="Richards J.E."/>
            <person name="Wolf T.M."/>
        </authorList>
    </citation>
    <scope>NUCLEOTIDE SEQUENCE</scope>
    <source>
        <strain evidence="1">MNPRO001-30</strain>
        <tissue evidence="1">Meninges</tissue>
    </source>
</reference>
<evidence type="ECO:0000313" key="1">
    <source>
        <dbReference type="EMBL" id="KAJ1354095.1"/>
    </source>
</evidence>
<keyword evidence="2" id="KW-1185">Reference proteome</keyword>
<dbReference type="Proteomes" id="UP001196413">
    <property type="component" value="Unassembled WGS sequence"/>
</dbReference>
<accession>A0AAD5MAB1</accession>
<proteinExistence type="predicted"/>
<protein>
    <submittedName>
        <fullName evidence="1">Uncharacterized protein</fullName>
    </submittedName>
</protein>
<dbReference type="AlphaFoldDB" id="A0AAD5MAB1"/>
<evidence type="ECO:0000313" key="2">
    <source>
        <dbReference type="Proteomes" id="UP001196413"/>
    </source>
</evidence>